<dbReference type="Pfam" id="PF07714">
    <property type="entry name" value="PK_Tyr_Ser-Thr"/>
    <property type="match status" value="1"/>
</dbReference>
<keyword evidence="3" id="KW-1185">Reference proteome</keyword>
<proteinExistence type="predicted"/>
<dbReference type="AlphaFoldDB" id="A0A397S554"/>
<dbReference type="SUPFAM" id="SSF56112">
    <property type="entry name" value="Protein kinase-like (PK-like)"/>
    <property type="match status" value="1"/>
</dbReference>
<evidence type="ECO:0000259" key="1">
    <source>
        <dbReference type="PROSITE" id="PS50011"/>
    </source>
</evidence>
<gene>
    <name evidence="2" type="ORF">C1645_745636</name>
</gene>
<dbReference type="Gene3D" id="1.10.510.10">
    <property type="entry name" value="Transferase(Phosphotransferase) domain 1"/>
    <property type="match status" value="1"/>
</dbReference>
<reference evidence="2 3" key="1">
    <citation type="submission" date="2018-06" db="EMBL/GenBank/DDBJ databases">
        <title>Comparative genomics reveals the genomic features of Rhizophagus irregularis, R. cerebriforme, R. diaphanum and Gigaspora rosea, and their symbiotic lifestyle signature.</title>
        <authorList>
            <person name="Morin E."/>
            <person name="San Clemente H."/>
            <person name="Chen E.C.H."/>
            <person name="De La Providencia I."/>
            <person name="Hainaut M."/>
            <person name="Kuo A."/>
            <person name="Kohler A."/>
            <person name="Murat C."/>
            <person name="Tang N."/>
            <person name="Roy S."/>
            <person name="Loubradou J."/>
            <person name="Henrissat B."/>
            <person name="Grigoriev I.V."/>
            <person name="Corradi N."/>
            <person name="Roux C."/>
            <person name="Martin F.M."/>
        </authorList>
    </citation>
    <scope>NUCLEOTIDE SEQUENCE [LARGE SCALE GENOMIC DNA]</scope>
    <source>
        <strain evidence="2 3">DAOM 227022</strain>
    </source>
</reference>
<evidence type="ECO:0000313" key="3">
    <source>
        <dbReference type="Proteomes" id="UP000265703"/>
    </source>
</evidence>
<name>A0A397S554_9GLOM</name>
<dbReference type="InterPro" id="IPR011009">
    <property type="entry name" value="Kinase-like_dom_sf"/>
</dbReference>
<keyword evidence="2" id="KW-0808">Transferase</keyword>
<accession>A0A397S554</accession>
<dbReference type="EMBL" id="QKYT01001113">
    <property type="protein sequence ID" value="RIA79869.1"/>
    <property type="molecule type" value="Genomic_DNA"/>
</dbReference>
<evidence type="ECO:0000313" key="2">
    <source>
        <dbReference type="EMBL" id="RIA79869.1"/>
    </source>
</evidence>
<dbReference type="PANTHER" id="PTHR44329">
    <property type="entry name" value="SERINE/THREONINE-PROTEIN KINASE TNNI3K-RELATED"/>
    <property type="match status" value="1"/>
</dbReference>
<protein>
    <submittedName>
        <fullName evidence="2">Kinase-like domain-containing protein</fullName>
    </submittedName>
</protein>
<dbReference type="GO" id="GO:0004674">
    <property type="term" value="F:protein serine/threonine kinase activity"/>
    <property type="evidence" value="ECO:0007669"/>
    <property type="project" value="TreeGrafter"/>
</dbReference>
<sequence>MKPICHTYLSPGGGQADHLKWYTFWTCILLDEILEGKRETPTPNTPIDYVNIYTKYDKMQVNGHLTGTEEINSEIENHEVNESDIVVDDSSHHQPRIVESFNEFAPFIEKFISAGDEITYMKKIQVNILRELKDSDHIIRFFGVAHEDSKYYLVTVWMEYGNLYVRFRDNINWDTKIIFALDICCGIMYLHECKILNHNIQSANILINSHYKVKIANFILKKWFLIISHNLDNLERLKYMALEVHNN</sequence>
<dbReference type="Proteomes" id="UP000265703">
    <property type="component" value="Unassembled WGS sequence"/>
</dbReference>
<dbReference type="GO" id="GO:0005524">
    <property type="term" value="F:ATP binding"/>
    <property type="evidence" value="ECO:0007669"/>
    <property type="project" value="InterPro"/>
</dbReference>
<dbReference type="PROSITE" id="PS50011">
    <property type="entry name" value="PROTEIN_KINASE_DOM"/>
    <property type="match status" value="1"/>
</dbReference>
<comment type="caution">
    <text evidence="2">The sequence shown here is derived from an EMBL/GenBank/DDBJ whole genome shotgun (WGS) entry which is preliminary data.</text>
</comment>
<feature type="domain" description="Protein kinase" evidence="1">
    <location>
        <begin position="56"/>
        <end position="247"/>
    </location>
</feature>
<dbReference type="InterPro" id="IPR000719">
    <property type="entry name" value="Prot_kinase_dom"/>
</dbReference>
<dbReference type="InterPro" id="IPR001245">
    <property type="entry name" value="Ser-Thr/Tyr_kinase_cat_dom"/>
</dbReference>
<dbReference type="OrthoDB" id="4062651at2759"/>
<keyword evidence="2" id="KW-0418">Kinase</keyword>
<dbReference type="InterPro" id="IPR051681">
    <property type="entry name" value="Ser/Thr_Kinases-Pseudokinases"/>
</dbReference>
<organism evidence="2 3">
    <name type="scientific">Glomus cerebriforme</name>
    <dbReference type="NCBI Taxonomy" id="658196"/>
    <lineage>
        <taxon>Eukaryota</taxon>
        <taxon>Fungi</taxon>
        <taxon>Fungi incertae sedis</taxon>
        <taxon>Mucoromycota</taxon>
        <taxon>Glomeromycotina</taxon>
        <taxon>Glomeromycetes</taxon>
        <taxon>Glomerales</taxon>
        <taxon>Glomeraceae</taxon>
        <taxon>Glomus</taxon>
    </lineage>
</organism>